<dbReference type="OrthoDB" id="1600564at2759"/>
<keyword evidence="5" id="KW-1185">Reference proteome</keyword>
<keyword evidence="3" id="KW-0443">Lipid metabolism</keyword>
<dbReference type="AlphaFoldDB" id="A0A830AXM3"/>
<dbReference type="Pfam" id="PF00657">
    <property type="entry name" value="Lipase_GDSL"/>
    <property type="match status" value="1"/>
</dbReference>
<organism evidence="4 5">
    <name type="scientific">Phtheirospermum japonicum</name>
    <dbReference type="NCBI Taxonomy" id="374723"/>
    <lineage>
        <taxon>Eukaryota</taxon>
        <taxon>Viridiplantae</taxon>
        <taxon>Streptophyta</taxon>
        <taxon>Embryophyta</taxon>
        <taxon>Tracheophyta</taxon>
        <taxon>Spermatophyta</taxon>
        <taxon>Magnoliopsida</taxon>
        <taxon>eudicotyledons</taxon>
        <taxon>Gunneridae</taxon>
        <taxon>Pentapetalae</taxon>
        <taxon>asterids</taxon>
        <taxon>lamiids</taxon>
        <taxon>Lamiales</taxon>
        <taxon>Orobanchaceae</taxon>
        <taxon>Orobanchaceae incertae sedis</taxon>
        <taxon>Phtheirospermum</taxon>
    </lineage>
</organism>
<gene>
    <name evidence="4" type="ORF">PHJA_000055200</name>
</gene>
<dbReference type="GO" id="GO:0016042">
    <property type="term" value="P:lipid catabolic process"/>
    <property type="evidence" value="ECO:0007669"/>
    <property type="project" value="UniProtKB-KW"/>
</dbReference>
<dbReference type="PANTHER" id="PTHR45648">
    <property type="entry name" value="GDSL LIPASE/ACYLHYDROLASE FAMILY PROTEIN (AFU_ORTHOLOGUE AFUA_4G14700)"/>
    <property type="match status" value="1"/>
</dbReference>
<dbReference type="Gene3D" id="3.40.50.1110">
    <property type="entry name" value="SGNH hydrolase"/>
    <property type="match status" value="1"/>
</dbReference>
<sequence>MYVFGDSLVDVGNNDHLPLSIIKANFPYNGIDYPGQKATGRFCNGKNAADILVLINGCPTAEKLGLSTAPPYLSQPDSVFLKGVNFASGGAGIFNATNENLIKYTVPLARQVEHFSNVRQRLVFELGHTAAQEHLSKSLFPIIIGSNDIIYYFISGSKDSNSSQQHVTLMVSTLKQLLKGMYGLGARKFIVIGIAPIGCIPLLRSHNTSNECNNEVNYWSNKYNYELTQMLGVLQSELNEFHYSYYDAYGVLLDFIQRPASYGFNETISACCGLGRLRAKLPCTPLSLICPNRRANLFWDAFHPTEAAARMLIDMLFSGSGNRVFPMTMTQLISM</sequence>
<comment type="caution">
    <text evidence="4">The sequence shown here is derived from an EMBL/GenBank/DDBJ whole genome shotgun (WGS) entry which is preliminary data.</text>
</comment>
<dbReference type="GO" id="GO:0016788">
    <property type="term" value="F:hydrolase activity, acting on ester bonds"/>
    <property type="evidence" value="ECO:0007669"/>
    <property type="project" value="InterPro"/>
</dbReference>
<dbReference type="Proteomes" id="UP000653305">
    <property type="component" value="Unassembled WGS sequence"/>
</dbReference>
<comment type="similarity">
    <text evidence="1">Belongs to the 'GDSL' lipolytic enzyme family.</text>
</comment>
<dbReference type="PANTHER" id="PTHR45648:SF106">
    <property type="entry name" value="ANTHER-SPECIFIC PROLINE-RICH PROTEIN APG"/>
    <property type="match status" value="1"/>
</dbReference>
<reference evidence="4" key="1">
    <citation type="submission" date="2020-07" db="EMBL/GenBank/DDBJ databases">
        <title>Ethylene signaling mediates host invasion by parasitic plants.</title>
        <authorList>
            <person name="Yoshida S."/>
        </authorList>
    </citation>
    <scope>NUCLEOTIDE SEQUENCE</scope>
    <source>
        <strain evidence="4">Okayama</strain>
    </source>
</reference>
<name>A0A830AXM3_9LAMI</name>
<dbReference type="InterPro" id="IPR001087">
    <property type="entry name" value="GDSL"/>
</dbReference>
<dbReference type="SUPFAM" id="SSF52266">
    <property type="entry name" value="SGNH hydrolase"/>
    <property type="match status" value="1"/>
</dbReference>
<evidence type="ECO:0000313" key="4">
    <source>
        <dbReference type="EMBL" id="GFP79117.1"/>
    </source>
</evidence>
<keyword evidence="3" id="KW-0442">Lipid degradation</keyword>
<dbReference type="InterPro" id="IPR051058">
    <property type="entry name" value="GDSL_Est/Lipase"/>
</dbReference>
<keyword evidence="2" id="KW-0378">Hydrolase</keyword>
<evidence type="ECO:0000256" key="2">
    <source>
        <dbReference type="ARBA" id="ARBA00022801"/>
    </source>
</evidence>
<dbReference type="InterPro" id="IPR036514">
    <property type="entry name" value="SGNH_hydro_sf"/>
</dbReference>
<dbReference type="CDD" id="cd01837">
    <property type="entry name" value="SGNH_plant_lipase_like"/>
    <property type="match status" value="1"/>
</dbReference>
<proteinExistence type="inferred from homology"/>
<evidence type="ECO:0000256" key="3">
    <source>
        <dbReference type="ARBA" id="ARBA00022963"/>
    </source>
</evidence>
<evidence type="ECO:0000256" key="1">
    <source>
        <dbReference type="ARBA" id="ARBA00008668"/>
    </source>
</evidence>
<dbReference type="EMBL" id="BMAC01000005">
    <property type="protein sequence ID" value="GFP79117.1"/>
    <property type="molecule type" value="Genomic_DNA"/>
</dbReference>
<accession>A0A830AXM3</accession>
<dbReference type="InterPro" id="IPR035669">
    <property type="entry name" value="SGNH_plant_lipase-like"/>
</dbReference>
<protein>
    <submittedName>
        <fullName evidence="4">GDSL esterase/lipase at5g55050</fullName>
    </submittedName>
</protein>
<evidence type="ECO:0000313" key="5">
    <source>
        <dbReference type="Proteomes" id="UP000653305"/>
    </source>
</evidence>